<evidence type="ECO:0000256" key="4">
    <source>
        <dbReference type="PROSITE-ProRule" id="PRU00335"/>
    </source>
</evidence>
<comment type="caution">
    <text evidence="6">The sequence shown here is derived from an EMBL/GenBank/DDBJ whole genome shotgun (WGS) entry which is preliminary data.</text>
</comment>
<dbReference type="Proteomes" id="UP001441944">
    <property type="component" value="Unassembled WGS sequence"/>
</dbReference>
<dbReference type="PRINTS" id="PR00455">
    <property type="entry name" value="HTHTETR"/>
</dbReference>
<dbReference type="InterPro" id="IPR009057">
    <property type="entry name" value="Homeodomain-like_sf"/>
</dbReference>
<evidence type="ECO:0000259" key="5">
    <source>
        <dbReference type="PROSITE" id="PS50977"/>
    </source>
</evidence>
<accession>A0ABQ0AR10</accession>
<evidence type="ECO:0000313" key="7">
    <source>
        <dbReference type="Proteomes" id="UP001441944"/>
    </source>
</evidence>
<evidence type="ECO:0000256" key="1">
    <source>
        <dbReference type="ARBA" id="ARBA00023015"/>
    </source>
</evidence>
<protein>
    <recommendedName>
        <fullName evidence="5">HTH tetR-type domain-containing protein</fullName>
    </recommendedName>
</protein>
<dbReference type="InterPro" id="IPR050109">
    <property type="entry name" value="HTH-type_TetR-like_transc_reg"/>
</dbReference>
<evidence type="ECO:0000256" key="2">
    <source>
        <dbReference type="ARBA" id="ARBA00023125"/>
    </source>
</evidence>
<feature type="domain" description="HTH tetR-type" evidence="5">
    <location>
        <begin position="8"/>
        <end position="68"/>
    </location>
</feature>
<feature type="DNA-binding region" description="H-T-H motif" evidence="4">
    <location>
        <begin position="31"/>
        <end position="50"/>
    </location>
</feature>
<dbReference type="Pfam" id="PF00440">
    <property type="entry name" value="TetR_N"/>
    <property type="match status" value="1"/>
</dbReference>
<reference evidence="6 7" key="1">
    <citation type="submission" date="2024-04" db="EMBL/GenBank/DDBJ databases">
        <title>Draft genome sequence of Pseudophaeobacter arcticus NBRC 116598.</title>
        <authorList>
            <person name="Miyakawa T."/>
            <person name="Kusuya Y."/>
            <person name="Miura T."/>
        </authorList>
    </citation>
    <scope>NUCLEOTIDE SEQUENCE [LARGE SCALE GENOMIC DNA]</scope>
    <source>
        <strain evidence="6 7">SU-CL00105</strain>
    </source>
</reference>
<keyword evidence="7" id="KW-1185">Reference proteome</keyword>
<dbReference type="RefSeq" id="WP_353402135.1">
    <property type="nucleotide sequence ID" value="NZ_BAABWU010000020.1"/>
</dbReference>
<name>A0ABQ0AR10_9RHOB</name>
<proteinExistence type="predicted"/>
<keyword evidence="3" id="KW-0804">Transcription</keyword>
<dbReference type="EMBL" id="BAABWU010000020">
    <property type="protein sequence ID" value="GAA6198311.1"/>
    <property type="molecule type" value="Genomic_DNA"/>
</dbReference>
<organism evidence="6 7">
    <name type="scientific">Pseudophaeobacter arcticus</name>
    <dbReference type="NCBI Taxonomy" id="385492"/>
    <lineage>
        <taxon>Bacteria</taxon>
        <taxon>Pseudomonadati</taxon>
        <taxon>Pseudomonadota</taxon>
        <taxon>Alphaproteobacteria</taxon>
        <taxon>Rhodobacterales</taxon>
        <taxon>Paracoccaceae</taxon>
        <taxon>Pseudophaeobacter</taxon>
    </lineage>
</organism>
<dbReference type="PANTHER" id="PTHR30055:SF234">
    <property type="entry name" value="HTH-TYPE TRANSCRIPTIONAL REGULATOR BETI"/>
    <property type="match status" value="1"/>
</dbReference>
<gene>
    <name evidence="6" type="ORF">NBRC116598_37560</name>
</gene>
<dbReference type="PROSITE" id="PS50977">
    <property type="entry name" value="HTH_TETR_2"/>
    <property type="match status" value="1"/>
</dbReference>
<evidence type="ECO:0000313" key="6">
    <source>
        <dbReference type="EMBL" id="GAA6198311.1"/>
    </source>
</evidence>
<dbReference type="PANTHER" id="PTHR30055">
    <property type="entry name" value="HTH-TYPE TRANSCRIPTIONAL REGULATOR RUTR"/>
    <property type="match status" value="1"/>
</dbReference>
<dbReference type="InterPro" id="IPR001647">
    <property type="entry name" value="HTH_TetR"/>
</dbReference>
<keyword evidence="1" id="KW-0805">Transcription regulation</keyword>
<sequence>MPKIVDHQAHSQHLAQRAAGYFSDHGYAGTSMRAVAQHLGLSKSALYHYFPSKEDLFLACTKQVMGAFDADFVDPAASEQENLHRLTEALRQDFSREMVLIFDYLRGKTQNEIAQDEAMQVAMSAYRRVVTSIVGEKRAEAVLARLLGELMLDYFSGK</sequence>
<keyword evidence="2 4" id="KW-0238">DNA-binding</keyword>
<dbReference type="Gene3D" id="1.10.357.10">
    <property type="entry name" value="Tetracycline Repressor, domain 2"/>
    <property type="match status" value="1"/>
</dbReference>
<dbReference type="SUPFAM" id="SSF46689">
    <property type="entry name" value="Homeodomain-like"/>
    <property type="match status" value="1"/>
</dbReference>
<evidence type="ECO:0000256" key="3">
    <source>
        <dbReference type="ARBA" id="ARBA00023163"/>
    </source>
</evidence>